<dbReference type="GeneID" id="29389913"/>
<protein>
    <recommendedName>
        <fullName evidence="4">Solute-binding protein family 3/N-terminal domain-containing protein</fullName>
    </recommendedName>
</protein>
<sequence>MHTFKTSVLSVVASTLVVTMGLVCARPAIAQSTTISPAPAGNESTIEIKLADLNDDNPLINYRKAVIELAMRASGKSYTLTGCQITEASTSDRRFVQLIQAGQYCNLMATSAGGELTRGLETIPFPIYLGGGGIRVLLAHRKSLEAATTLRSLNDLRKFRIGSGSGWVDTSIMQANGLTVVQSSYMNLFEMLKAQRFDFYNRSVFEAVGELENYDPQHQLAVVPDLILYYPSDLFFYTTPGRDDIRDALLDGLRKIQRNGALAELIQNHRSTRNARVALKSGKLRVLALTNERLTPIEREALETYKLDWFR</sequence>
<keyword evidence="1" id="KW-0732">Signal</keyword>
<evidence type="ECO:0000313" key="2">
    <source>
        <dbReference type="EMBL" id="ADJ61543.1"/>
    </source>
</evidence>
<reference evidence="2 3" key="1">
    <citation type="submission" date="2010-04" db="EMBL/GenBank/DDBJ databases">
        <title>The genome of Herbaspirillum seropedicae SmR1, an endophytic, nitrogen-fixing, plant-growth promoting beta-Proteobacteria.</title>
        <authorList>
            <person name="Pedrosa F.O."/>
            <person name="Monteiro R.A."/>
            <person name="Wassem R."/>
            <person name="Cruz L.M."/>
            <person name="Ayub R.A."/>
            <person name="Colauto N.B."/>
            <person name="Fernandez M.A."/>
            <person name="Fungaro M.H.P."/>
            <person name="Grisard E.C."/>
            <person name="Hungria M."/>
            <person name="Madeira H.M.F."/>
            <person name="Nodari R.O."/>
            <person name="Osaku C.A."/>
            <person name="Petzl-Erler M.L."/>
            <person name="Terenzi H."/>
            <person name="Vieira L.G.E."/>
            <person name="Almeida M.I.M."/>
            <person name="Alves L.R."/>
            <person name="Arantes O.M.N."/>
            <person name="Balsanelli E."/>
            <person name="Barcellos F.G."/>
            <person name="Baura V.A."/>
            <person name="Binde D.R."/>
            <person name="Campo R.J."/>
            <person name="Chubatsu L.S."/>
            <person name="Chueire L.M.O."/>
            <person name="Ciferri R.R."/>
            <person name="Correa L.C."/>
            <person name="da Conceicao Silva J.L."/>
            <person name="Dabul A.N.G."/>
            <person name="Dambros B.P."/>
            <person name="Faoro H."/>
            <person name="Favetti A."/>
            <person name="Friedermann G."/>
            <person name="Furlaneto M.C."/>
            <person name="Gasques L.S."/>
            <person name="Gimenes C.C.T."/>
            <person name="Gioppo N.M.R."/>
            <person name="Glienke-Blanco C."/>
            <person name="Godoy L.P."/>
            <person name="Guerra M.P."/>
            <person name="Karp S."/>
            <person name="Kava-Cordeiro V."/>
            <person name="Margarido V.P."/>
            <person name="Mathioni S.M."/>
            <person name="Menck-Soares M.A."/>
            <person name="Murace N.K."/>
            <person name="Nicolas M.F."/>
            <person name="Oliveira C.E.C."/>
            <person name="Pagnan N.A.B."/>
            <person name="Pamphile J.A."/>
            <person name="Patussi E.V."/>
            <person name="Pereira L.F.P."/>
            <person name="Pereira-Ferrari L."/>
            <person name="Pinto F.G.S."/>
            <person name="Precoma C."/>
            <person name="Prioli A.J."/>
            <person name="Prioli S.M.A.P."/>
            <person name="Raittz R.T."/>
            <person name="Ramos H.J.O."/>
            <person name="Ribeiro E.M.S.F."/>
            <person name="Rigo L.U."/>
            <person name="Rocha C.L.M.S.C."/>
            <person name="Rocha S.N."/>
            <person name="Santos K."/>
            <person name="Satori D."/>
            <person name="Silva A.G."/>
            <person name="Simao R.C.G."/>
            <person name="Soares M.A.M."/>
            <person name="Souza E.M."/>
            <person name="Steffens M.B.R."/>
            <person name="Steindel M."/>
            <person name="Tadra-Sfeir M.Z."/>
            <person name="Takahashi E.K."/>
            <person name="Torres R.A."/>
            <person name="Valle J.S."/>
            <person name="Vernal J.I."/>
            <person name="Vilas-Boas L.A."/>
            <person name="Watanabe M.A.E."/>
            <person name="Weiss V.A."/>
            <person name="Yates M.A."/>
            <person name="Souza E.M."/>
        </authorList>
    </citation>
    <scope>NUCLEOTIDE SEQUENCE [LARGE SCALE GENOMIC DNA]</scope>
    <source>
        <strain evidence="2 3">SmR1</strain>
    </source>
</reference>
<feature type="chain" id="PRO_5003115569" description="Solute-binding protein family 3/N-terminal domain-containing protein" evidence="1">
    <location>
        <begin position="31"/>
        <end position="311"/>
    </location>
</feature>
<organism evidence="2 3">
    <name type="scientific">Herbaspirillum seropedicae (strain SmR1)</name>
    <dbReference type="NCBI Taxonomy" id="757424"/>
    <lineage>
        <taxon>Bacteria</taxon>
        <taxon>Pseudomonadati</taxon>
        <taxon>Pseudomonadota</taxon>
        <taxon>Betaproteobacteria</taxon>
        <taxon>Burkholderiales</taxon>
        <taxon>Oxalobacteraceae</taxon>
        <taxon>Herbaspirillum</taxon>
    </lineage>
</organism>
<dbReference type="AlphaFoldDB" id="D8ITQ2"/>
<name>D8ITQ2_HERSS</name>
<feature type="signal peptide" evidence="1">
    <location>
        <begin position="1"/>
        <end position="30"/>
    </location>
</feature>
<dbReference type="OrthoDB" id="547680at2"/>
<keyword evidence="3" id="KW-1185">Reference proteome</keyword>
<accession>D8ITQ2</accession>
<gene>
    <name evidence="2" type="ordered locus">Hsero_0013</name>
</gene>
<dbReference type="SUPFAM" id="SSF53850">
    <property type="entry name" value="Periplasmic binding protein-like II"/>
    <property type="match status" value="1"/>
</dbReference>
<evidence type="ECO:0008006" key="4">
    <source>
        <dbReference type="Google" id="ProtNLM"/>
    </source>
</evidence>
<evidence type="ECO:0000256" key="1">
    <source>
        <dbReference type="SAM" id="SignalP"/>
    </source>
</evidence>
<dbReference type="STRING" id="757424.Hsero_0013"/>
<dbReference type="eggNOG" id="COG0834">
    <property type="taxonomic scope" value="Bacteria"/>
</dbReference>
<dbReference type="RefSeq" id="WP_013232098.1">
    <property type="nucleotide sequence ID" value="NC_014323.1"/>
</dbReference>
<dbReference type="HOGENOM" id="CLU_066015_0_1_4"/>
<dbReference type="Proteomes" id="UP000000329">
    <property type="component" value="Chromosome"/>
</dbReference>
<proteinExistence type="predicted"/>
<dbReference type="KEGG" id="hse:Hsero_0013"/>
<evidence type="ECO:0000313" key="3">
    <source>
        <dbReference type="Proteomes" id="UP000000329"/>
    </source>
</evidence>
<dbReference type="EMBL" id="CP002039">
    <property type="protein sequence ID" value="ADJ61543.1"/>
    <property type="molecule type" value="Genomic_DNA"/>
</dbReference>